<evidence type="ECO:0000256" key="4">
    <source>
        <dbReference type="ARBA" id="ARBA00022833"/>
    </source>
</evidence>
<feature type="region of interest" description="Disordered" evidence="6">
    <location>
        <begin position="167"/>
        <end position="192"/>
    </location>
</feature>
<reference evidence="9" key="1">
    <citation type="submission" date="2011-05" db="EMBL/GenBank/DDBJ databases">
        <authorList>
            <person name="Richards S.R."/>
            <person name="Qu J."/>
            <person name="Jiang H."/>
            <person name="Jhangiani S.N."/>
            <person name="Agravi P."/>
            <person name="Goodspeed R."/>
            <person name="Gross S."/>
            <person name="Mandapat C."/>
            <person name="Jackson L."/>
            <person name="Mathew T."/>
            <person name="Pu L."/>
            <person name="Thornton R."/>
            <person name="Saada N."/>
            <person name="Wilczek-Boney K.B."/>
            <person name="Lee S."/>
            <person name="Kovar C."/>
            <person name="Wu Y."/>
            <person name="Scherer S.E."/>
            <person name="Worley K.C."/>
            <person name="Muzny D.M."/>
            <person name="Gibbs R."/>
        </authorList>
    </citation>
    <scope>NUCLEOTIDE SEQUENCE</scope>
    <source>
        <strain evidence="9">Brora</strain>
    </source>
</reference>
<dbReference type="InterPro" id="IPR001164">
    <property type="entry name" value="ArfGAP_dom"/>
</dbReference>
<dbReference type="HOGENOM" id="CLU_023062_5_1_1"/>
<sequence>MGTRSEKEKQKQLQEKCQNILSHLLRDDDNKYCVDCDAKGPRWASWNLGVFLCIRCAGIHRNLGVHISKVKSVNLDAWTPDQVASLQQMGNSRARAVYEANLPDNFRRPQTDSSLEAFVRSKYEQKKYIAKEWVQPPPPKATFDIDDVEPKKKVNEKKKTLNMGLELRAPNSIPGPAVKTTPSISSAKTPPPLDLELTNTSVSKSNPCVDLLGLDDLTSNHSTNNDLFGNFLSAEPEIASSPVQAQSEPTKPSLETDSLNSEENFFNQTEPNKKQQLTKESILSLYGQNTSQQQQQPAPAQMYGVPGVYGPQSFPAQTMGGNYPNVPLNITQQQVMAGMPTGMMPAVSPMQALPPQLVAMGSGNMVGSNPFFSQGLPGFYAPSNAMAVAPNPAALGQVRAPSTTNVCLN</sequence>
<dbReference type="PANTHER" id="PTHR45705:SF1">
    <property type="entry name" value="FI20236P1"/>
    <property type="match status" value="1"/>
</dbReference>
<dbReference type="Gene3D" id="1.10.220.150">
    <property type="entry name" value="Arf GTPase activating protein"/>
    <property type="match status" value="1"/>
</dbReference>
<organism evidence="8 9">
    <name type="scientific">Strigamia maritima</name>
    <name type="common">European centipede</name>
    <name type="synonym">Geophilus maritimus</name>
    <dbReference type="NCBI Taxonomy" id="126957"/>
    <lineage>
        <taxon>Eukaryota</taxon>
        <taxon>Metazoa</taxon>
        <taxon>Ecdysozoa</taxon>
        <taxon>Arthropoda</taxon>
        <taxon>Myriapoda</taxon>
        <taxon>Chilopoda</taxon>
        <taxon>Pleurostigmophora</taxon>
        <taxon>Geophilomorpha</taxon>
        <taxon>Linotaeniidae</taxon>
        <taxon>Strigamia</taxon>
    </lineage>
</organism>
<dbReference type="InterPro" id="IPR037278">
    <property type="entry name" value="ARFGAP/RecO"/>
</dbReference>
<dbReference type="STRING" id="126957.T1J098"/>
<dbReference type="GO" id="GO:0008270">
    <property type="term" value="F:zinc ion binding"/>
    <property type="evidence" value="ECO:0007669"/>
    <property type="project" value="UniProtKB-KW"/>
</dbReference>
<evidence type="ECO:0000313" key="9">
    <source>
        <dbReference type="Proteomes" id="UP000014500"/>
    </source>
</evidence>
<reference evidence="8" key="2">
    <citation type="submission" date="2015-02" db="UniProtKB">
        <authorList>
            <consortium name="EnsemblMetazoa"/>
        </authorList>
    </citation>
    <scope>IDENTIFICATION</scope>
</reference>
<feature type="region of interest" description="Disordered" evidence="6">
    <location>
        <begin position="239"/>
        <end position="258"/>
    </location>
</feature>
<dbReference type="InterPro" id="IPR038508">
    <property type="entry name" value="ArfGAP_dom_sf"/>
</dbReference>
<dbReference type="AlphaFoldDB" id="T1J098"/>
<dbReference type="PROSITE" id="PS50115">
    <property type="entry name" value="ARFGAP"/>
    <property type="match status" value="1"/>
</dbReference>
<feature type="compositionally biased region" description="Polar residues" evidence="6">
    <location>
        <begin position="241"/>
        <end position="258"/>
    </location>
</feature>
<dbReference type="eggNOG" id="KOG0703">
    <property type="taxonomic scope" value="Eukaryota"/>
</dbReference>
<dbReference type="SMART" id="SM00105">
    <property type="entry name" value="ArfGap"/>
    <property type="match status" value="1"/>
</dbReference>
<evidence type="ECO:0000256" key="3">
    <source>
        <dbReference type="ARBA" id="ARBA00022771"/>
    </source>
</evidence>
<dbReference type="Pfam" id="PF01412">
    <property type="entry name" value="ArfGap"/>
    <property type="match status" value="1"/>
</dbReference>
<dbReference type="InterPro" id="IPR051718">
    <property type="entry name" value="ARF_GTPase-activating"/>
</dbReference>
<dbReference type="CDD" id="cd08839">
    <property type="entry name" value="ArfGap_SMAP"/>
    <property type="match status" value="1"/>
</dbReference>
<dbReference type="GO" id="GO:0005096">
    <property type="term" value="F:GTPase activator activity"/>
    <property type="evidence" value="ECO:0007669"/>
    <property type="project" value="UniProtKB-KW"/>
</dbReference>
<keyword evidence="1" id="KW-0343">GTPase activation</keyword>
<dbReference type="PANTHER" id="PTHR45705">
    <property type="entry name" value="FI20236P1"/>
    <property type="match status" value="1"/>
</dbReference>
<dbReference type="Proteomes" id="UP000014500">
    <property type="component" value="Unassembled WGS sequence"/>
</dbReference>
<dbReference type="PRINTS" id="PR00405">
    <property type="entry name" value="REVINTRACTNG"/>
</dbReference>
<evidence type="ECO:0000256" key="2">
    <source>
        <dbReference type="ARBA" id="ARBA00022723"/>
    </source>
</evidence>
<evidence type="ECO:0000256" key="1">
    <source>
        <dbReference type="ARBA" id="ARBA00022468"/>
    </source>
</evidence>
<dbReference type="PhylomeDB" id="T1J098"/>
<dbReference type="EMBL" id="JH431734">
    <property type="status" value="NOT_ANNOTATED_CDS"/>
    <property type="molecule type" value="Genomic_DNA"/>
</dbReference>
<feature type="domain" description="Arf-GAP" evidence="7">
    <location>
        <begin position="18"/>
        <end position="136"/>
    </location>
</feature>
<proteinExistence type="predicted"/>
<evidence type="ECO:0000256" key="6">
    <source>
        <dbReference type="SAM" id="MobiDB-lite"/>
    </source>
</evidence>
<keyword evidence="9" id="KW-1185">Reference proteome</keyword>
<dbReference type="GO" id="GO:0005737">
    <property type="term" value="C:cytoplasm"/>
    <property type="evidence" value="ECO:0007669"/>
    <property type="project" value="TreeGrafter"/>
</dbReference>
<dbReference type="SUPFAM" id="SSF57863">
    <property type="entry name" value="ArfGap/RecO-like zinc finger"/>
    <property type="match status" value="1"/>
</dbReference>
<name>T1J098_STRMM</name>
<dbReference type="OMA" id="QDRCQNI"/>
<dbReference type="FunFam" id="1.10.220.150:FF:000009">
    <property type="entry name" value="stromal membrane-associated protein 1 isoform X1"/>
    <property type="match status" value="1"/>
</dbReference>
<evidence type="ECO:0000259" key="7">
    <source>
        <dbReference type="PROSITE" id="PS50115"/>
    </source>
</evidence>
<dbReference type="InterPro" id="IPR044732">
    <property type="entry name" value="ArfGAP_SMAP1-like"/>
</dbReference>
<dbReference type="EnsemblMetazoa" id="SMAR006941-RA">
    <property type="protein sequence ID" value="SMAR006941-PA"/>
    <property type="gene ID" value="SMAR006941"/>
</dbReference>
<accession>T1J098</accession>
<evidence type="ECO:0000313" key="8">
    <source>
        <dbReference type="EnsemblMetazoa" id="SMAR006941-PA"/>
    </source>
</evidence>
<keyword evidence="3 5" id="KW-0863">Zinc-finger</keyword>
<protein>
    <recommendedName>
        <fullName evidence="7">Arf-GAP domain-containing protein</fullName>
    </recommendedName>
</protein>
<keyword evidence="2" id="KW-0479">Metal-binding</keyword>
<keyword evidence="4" id="KW-0862">Zinc</keyword>
<evidence type="ECO:0000256" key="5">
    <source>
        <dbReference type="PROSITE-ProRule" id="PRU00288"/>
    </source>
</evidence>